<keyword evidence="7 10" id="KW-0472">Membrane</keyword>
<accession>A0A9P0CV98</accession>
<gene>
    <name evidence="11" type="ORF">PSYICH_LOCUS6313</name>
</gene>
<evidence type="ECO:0000256" key="2">
    <source>
        <dbReference type="ARBA" id="ARBA00022475"/>
    </source>
</evidence>
<dbReference type="GO" id="GO:0007165">
    <property type="term" value="P:signal transduction"/>
    <property type="evidence" value="ECO:0007669"/>
    <property type="project" value="UniProtKB-KW"/>
</dbReference>
<dbReference type="InterPro" id="IPR004117">
    <property type="entry name" value="7tm6_olfct_rcpt"/>
</dbReference>
<evidence type="ECO:0008006" key="13">
    <source>
        <dbReference type="Google" id="ProtNLM"/>
    </source>
</evidence>
<evidence type="ECO:0000256" key="9">
    <source>
        <dbReference type="ARBA" id="ARBA00023224"/>
    </source>
</evidence>
<dbReference type="Proteomes" id="UP001153636">
    <property type="component" value="Chromosome 19"/>
</dbReference>
<evidence type="ECO:0000313" key="12">
    <source>
        <dbReference type="Proteomes" id="UP001153636"/>
    </source>
</evidence>
<evidence type="ECO:0000256" key="5">
    <source>
        <dbReference type="ARBA" id="ARBA00022725"/>
    </source>
</evidence>
<keyword evidence="3" id="KW-0716">Sensory transduction</keyword>
<keyword evidence="8" id="KW-0675">Receptor</keyword>
<keyword evidence="9" id="KW-0807">Transducer</keyword>
<protein>
    <recommendedName>
        <fullName evidence="13">Odorant receptor</fullName>
    </recommendedName>
</protein>
<dbReference type="GO" id="GO:0005549">
    <property type="term" value="F:odorant binding"/>
    <property type="evidence" value="ECO:0007669"/>
    <property type="project" value="InterPro"/>
</dbReference>
<dbReference type="PANTHER" id="PTHR21137">
    <property type="entry name" value="ODORANT RECEPTOR"/>
    <property type="match status" value="1"/>
</dbReference>
<keyword evidence="12" id="KW-1185">Reference proteome</keyword>
<proteinExistence type="predicted"/>
<comment type="subcellular location">
    <subcellularLocation>
        <location evidence="1">Cell membrane</location>
        <topology evidence="1">Multi-pass membrane protein</topology>
    </subcellularLocation>
</comment>
<keyword evidence="4 10" id="KW-0812">Transmembrane</keyword>
<dbReference type="OrthoDB" id="6707955at2759"/>
<evidence type="ECO:0000256" key="10">
    <source>
        <dbReference type="SAM" id="Phobius"/>
    </source>
</evidence>
<feature type="transmembrane region" description="Helical" evidence="10">
    <location>
        <begin position="66"/>
        <end position="85"/>
    </location>
</feature>
<evidence type="ECO:0000256" key="8">
    <source>
        <dbReference type="ARBA" id="ARBA00023170"/>
    </source>
</evidence>
<dbReference type="GO" id="GO:0005886">
    <property type="term" value="C:plasma membrane"/>
    <property type="evidence" value="ECO:0007669"/>
    <property type="project" value="UniProtKB-SubCell"/>
</dbReference>
<evidence type="ECO:0000256" key="1">
    <source>
        <dbReference type="ARBA" id="ARBA00004651"/>
    </source>
</evidence>
<feature type="transmembrane region" description="Helical" evidence="10">
    <location>
        <begin position="121"/>
        <end position="142"/>
    </location>
</feature>
<name>A0A9P0CV98_9CUCU</name>
<evidence type="ECO:0000256" key="3">
    <source>
        <dbReference type="ARBA" id="ARBA00022606"/>
    </source>
</evidence>
<reference evidence="11" key="1">
    <citation type="submission" date="2022-01" db="EMBL/GenBank/DDBJ databases">
        <authorList>
            <person name="King R."/>
        </authorList>
    </citation>
    <scope>NUCLEOTIDE SEQUENCE</scope>
</reference>
<feature type="transmembrane region" description="Helical" evidence="10">
    <location>
        <begin position="200"/>
        <end position="219"/>
    </location>
</feature>
<evidence type="ECO:0000313" key="11">
    <source>
        <dbReference type="EMBL" id="CAH1105317.1"/>
    </source>
</evidence>
<dbReference type="GO" id="GO:0004984">
    <property type="term" value="F:olfactory receptor activity"/>
    <property type="evidence" value="ECO:0007669"/>
    <property type="project" value="InterPro"/>
</dbReference>
<evidence type="ECO:0000256" key="6">
    <source>
        <dbReference type="ARBA" id="ARBA00022989"/>
    </source>
</evidence>
<keyword evidence="5" id="KW-0552">Olfaction</keyword>
<organism evidence="11 12">
    <name type="scientific">Psylliodes chrysocephalus</name>
    <dbReference type="NCBI Taxonomy" id="3402493"/>
    <lineage>
        <taxon>Eukaryota</taxon>
        <taxon>Metazoa</taxon>
        <taxon>Ecdysozoa</taxon>
        <taxon>Arthropoda</taxon>
        <taxon>Hexapoda</taxon>
        <taxon>Insecta</taxon>
        <taxon>Pterygota</taxon>
        <taxon>Neoptera</taxon>
        <taxon>Endopterygota</taxon>
        <taxon>Coleoptera</taxon>
        <taxon>Polyphaga</taxon>
        <taxon>Cucujiformia</taxon>
        <taxon>Chrysomeloidea</taxon>
        <taxon>Chrysomelidae</taxon>
        <taxon>Galerucinae</taxon>
        <taxon>Alticini</taxon>
        <taxon>Psylliodes</taxon>
    </lineage>
</organism>
<feature type="transmembrane region" description="Helical" evidence="10">
    <location>
        <begin position="225"/>
        <end position="242"/>
    </location>
</feature>
<sequence>MSIRDHTGDDISENFVIVASGIGVNLSLQLFAHQSKRWAALFINISNFEKFGKPSGIDKRIRQLSLFSKVMMVYTLCGVFSYGLVSQLESDCSKIKNEYKLCGTMTPFQLPVKVSPFMVKIIYILQIFAGVLALVPGALIYCTCFEAADILIYHLIHLKSKIHEFFEHKDSQSNIREIVLYHRYIIGIGDDLNFLVKKTLGHVSLIAALILGCIGNQIISNNKPFGATLFLIGNVVTLFFLCHGGQRLMDESTSLANTVYESNWLKASTKMQKNLMMIIRRSRKPIRFQALPMGSFDYMLFHTFLKTSYSYMMLLQNSTNGDKIR</sequence>
<keyword evidence="6 10" id="KW-1133">Transmembrane helix</keyword>
<dbReference type="Pfam" id="PF02949">
    <property type="entry name" value="7tm_6"/>
    <property type="match status" value="1"/>
</dbReference>
<dbReference type="EMBL" id="OV651831">
    <property type="protein sequence ID" value="CAH1105317.1"/>
    <property type="molecule type" value="Genomic_DNA"/>
</dbReference>
<dbReference type="AlphaFoldDB" id="A0A9P0CV98"/>
<evidence type="ECO:0000256" key="7">
    <source>
        <dbReference type="ARBA" id="ARBA00023136"/>
    </source>
</evidence>
<keyword evidence="2" id="KW-1003">Cell membrane</keyword>
<dbReference type="PANTHER" id="PTHR21137:SF35">
    <property type="entry name" value="ODORANT RECEPTOR 19A-RELATED"/>
    <property type="match status" value="1"/>
</dbReference>
<feature type="transmembrane region" description="Helical" evidence="10">
    <location>
        <begin position="15"/>
        <end position="32"/>
    </location>
</feature>
<evidence type="ECO:0000256" key="4">
    <source>
        <dbReference type="ARBA" id="ARBA00022692"/>
    </source>
</evidence>